<evidence type="ECO:0000313" key="3">
    <source>
        <dbReference type="Proteomes" id="UP000290540"/>
    </source>
</evidence>
<dbReference type="EMBL" id="MQTW01000234">
    <property type="protein sequence ID" value="RYC81616.1"/>
    <property type="molecule type" value="Genomic_DNA"/>
</dbReference>
<sequence>MFDDTPRPPPPAPPLPPALNKKASRESPFVLEVRNAPEDWFYQPPSHEPTAISLSP</sequence>
<dbReference type="Proteomes" id="UP000290540">
    <property type="component" value="Unassembled WGS sequence"/>
</dbReference>
<comment type="caution">
    <text evidence="2">The sequence shown here is derived from an EMBL/GenBank/DDBJ whole genome shotgun (WGS) entry which is preliminary data.</text>
</comment>
<feature type="compositionally biased region" description="Pro residues" evidence="1">
    <location>
        <begin position="7"/>
        <end position="17"/>
    </location>
</feature>
<evidence type="ECO:0000313" key="2">
    <source>
        <dbReference type="EMBL" id="RYC81616.1"/>
    </source>
</evidence>
<protein>
    <submittedName>
        <fullName evidence="2">Uncharacterized protein</fullName>
    </submittedName>
</protein>
<reference evidence="2 3" key="1">
    <citation type="submission" date="2016-12" db="EMBL/GenBank/DDBJ databases">
        <title>Draft genome sequence of Fusarium oxysporum causing rot on Narcissus.</title>
        <authorList>
            <person name="Armitage A.D."/>
            <person name="Taylor A."/>
            <person name="Clarkson J.P."/>
            <person name="Harrison R.J."/>
            <person name="Jackson A.C."/>
        </authorList>
    </citation>
    <scope>NUCLEOTIDE SEQUENCE [LARGE SCALE GENOMIC DNA]</scope>
    <source>
        <strain evidence="2 3">N139</strain>
    </source>
</reference>
<proteinExistence type="predicted"/>
<gene>
    <name evidence="2" type="ORF">BFJ63_vAg15505</name>
</gene>
<accession>A0A4V1RYH4</accession>
<feature type="region of interest" description="Disordered" evidence="1">
    <location>
        <begin position="1"/>
        <end position="28"/>
    </location>
</feature>
<dbReference type="AlphaFoldDB" id="A0A4V1RYH4"/>
<name>A0A4V1RYH4_FUSOX</name>
<organism evidence="2 3">
    <name type="scientific">Fusarium oxysporum f. sp. narcissi</name>
    <dbReference type="NCBI Taxonomy" id="451672"/>
    <lineage>
        <taxon>Eukaryota</taxon>
        <taxon>Fungi</taxon>
        <taxon>Dikarya</taxon>
        <taxon>Ascomycota</taxon>
        <taxon>Pezizomycotina</taxon>
        <taxon>Sordariomycetes</taxon>
        <taxon>Hypocreomycetidae</taxon>
        <taxon>Hypocreales</taxon>
        <taxon>Nectriaceae</taxon>
        <taxon>Fusarium</taxon>
        <taxon>Fusarium oxysporum species complex</taxon>
    </lineage>
</organism>
<evidence type="ECO:0000256" key="1">
    <source>
        <dbReference type="SAM" id="MobiDB-lite"/>
    </source>
</evidence>